<reference evidence="1" key="1">
    <citation type="journal article" date="2022" name="bioRxiv">
        <title>Sequencing and chromosome-scale assembly of the giantPleurodeles waltlgenome.</title>
        <authorList>
            <person name="Brown T."/>
            <person name="Elewa A."/>
            <person name="Iarovenko S."/>
            <person name="Subramanian E."/>
            <person name="Araus A.J."/>
            <person name="Petzold A."/>
            <person name="Susuki M."/>
            <person name="Suzuki K.-i.T."/>
            <person name="Hayashi T."/>
            <person name="Toyoda A."/>
            <person name="Oliveira C."/>
            <person name="Osipova E."/>
            <person name="Leigh N.D."/>
            <person name="Simon A."/>
            <person name="Yun M.H."/>
        </authorList>
    </citation>
    <scope>NUCLEOTIDE SEQUENCE</scope>
    <source>
        <strain evidence="1">20211129_DDA</strain>
        <tissue evidence="1">Liver</tissue>
    </source>
</reference>
<evidence type="ECO:0000313" key="1">
    <source>
        <dbReference type="EMBL" id="KAJ1143379.1"/>
    </source>
</evidence>
<evidence type="ECO:0000313" key="2">
    <source>
        <dbReference type="Proteomes" id="UP001066276"/>
    </source>
</evidence>
<keyword evidence="2" id="KW-1185">Reference proteome</keyword>
<dbReference type="Proteomes" id="UP001066276">
    <property type="component" value="Chromosome 6"/>
</dbReference>
<accession>A0AAV7QUA6</accession>
<comment type="caution">
    <text evidence="1">The sequence shown here is derived from an EMBL/GenBank/DDBJ whole genome shotgun (WGS) entry which is preliminary data.</text>
</comment>
<protein>
    <submittedName>
        <fullName evidence="1">Uncharacterized protein</fullName>
    </submittedName>
</protein>
<dbReference type="AlphaFoldDB" id="A0AAV7QUA6"/>
<organism evidence="1 2">
    <name type="scientific">Pleurodeles waltl</name>
    <name type="common">Iberian ribbed newt</name>
    <dbReference type="NCBI Taxonomy" id="8319"/>
    <lineage>
        <taxon>Eukaryota</taxon>
        <taxon>Metazoa</taxon>
        <taxon>Chordata</taxon>
        <taxon>Craniata</taxon>
        <taxon>Vertebrata</taxon>
        <taxon>Euteleostomi</taxon>
        <taxon>Amphibia</taxon>
        <taxon>Batrachia</taxon>
        <taxon>Caudata</taxon>
        <taxon>Salamandroidea</taxon>
        <taxon>Salamandridae</taxon>
        <taxon>Pleurodelinae</taxon>
        <taxon>Pleurodeles</taxon>
    </lineage>
</organism>
<dbReference type="EMBL" id="JANPWB010000010">
    <property type="protein sequence ID" value="KAJ1143379.1"/>
    <property type="molecule type" value="Genomic_DNA"/>
</dbReference>
<sequence length="94" mass="10720">MDIEAEALLQEAQESIRTARNYGRKLRLHGLQQERPCEITGANAQRGWATNMDHDIAEQQNPSIILMFSDGLVVGADSWFEGKRRRAKRFYVAS</sequence>
<gene>
    <name evidence="1" type="ORF">NDU88_009688</name>
</gene>
<name>A0AAV7QUA6_PLEWA</name>
<proteinExistence type="predicted"/>